<evidence type="ECO:0000313" key="3">
    <source>
        <dbReference type="Proteomes" id="UP000015241"/>
    </source>
</evidence>
<organism evidence="2 3">
    <name type="scientific">Fomitopsis schrenkii</name>
    <name type="common">Brown rot fungus</name>
    <dbReference type="NCBI Taxonomy" id="2126942"/>
    <lineage>
        <taxon>Eukaryota</taxon>
        <taxon>Fungi</taxon>
        <taxon>Dikarya</taxon>
        <taxon>Basidiomycota</taxon>
        <taxon>Agaricomycotina</taxon>
        <taxon>Agaricomycetes</taxon>
        <taxon>Polyporales</taxon>
        <taxon>Fomitopsis</taxon>
    </lineage>
</organism>
<dbReference type="EMBL" id="KE504142">
    <property type="protein sequence ID" value="EPT01394.1"/>
    <property type="molecule type" value="Genomic_DNA"/>
</dbReference>
<name>S8EDU7_FOMSC</name>
<dbReference type="OrthoDB" id="3063716at2759"/>
<feature type="compositionally biased region" description="Basic and acidic residues" evidence="1">
    <location>
        <begin position="72"/>
        <end position="85"/>
    </location>
</feature>
<keyword evidence="3" id="KW-1185">Reference proteome</keyword>
<feature type="region of interest" description="Disordered" evidence="1">
    <location>
        <begin position="58"/>
        <end position="85"/>
    </location>
</feature>
<dbReference type="AlphaFoldDB" id="S8EDU7"/>
<dbReference type="HOGENOM" id="CLU_088642_0_0_1"/>
<reference evidence="2 3" key="1">
    <citation type="journal article" date="2012" name="Science">
        <title>The Paleozoic origin of enzymatic lignin decomposition reconstructed from 31 fungal genomes.</title>
        <authorList>
            <person name="Floudas D."/>
            <person name="Binder M."/>
            <person name="Riley R."/>
            <person name="Barry K."/>
            <person name="Blanchette R.A."/>
            <person name="Henrissat B."/>
            <person name="Martinez A.T."/>
            <person name="Otillar R."/>
            <person name="Spatafora J.W."/>
            <person name="Yadav J.S."/>
            <person name="Aerts A."/>
            <person name="Benoit I."/>
            <person name="Boyd A."/>
            <person name="Carlson A."/>
            <person name="Copeland A."/>
            <person name="Coutinho P.M."/>
            <person name="de Vries R.P."/>
            <person name="Ferreira P."/>
            <person name="Findley K."/>
            <person name="Foster B."/>
            <person name="Gaskell J."/>
            <person name="Glotzer D."/>
            <person name="Gorecki P."/>
            <person name="Heitman J."/>
            <person name="Hesse C."/>
            <person name="Hori C."/>
            <person name="Igarashi K."/>
            <person name="Jurgens J.A."/>
            <person name="Kallen N."/>
            <person name="Kersten P."/>
            <person name="Kohler A."/>
            <person name="Kuees U."/>
            <person name="Kumar T.K.A."/>
            <person name="Kuo A."/>
            <person name="LaButti K."/>
            <person name="Larrondo L.F."/>
            <person name="Lindquist E."/>
            <person name="Ling A."/>
            <person name="Lombard V."/>
            <person name="Lucas S."/>
            <person name="Lundell T."/>
            <person name="Martin R."/>
            <person name="McLaughlin D.J."/>
            <person name="Morgenstern I."/>
            <person name="Morin E."/>
            <person name="Murat C."/>
            <person name="Nagy L.G."/>
            <person name="Nolan M."/>
            <person name="Ohm R.A."/>
            <person name="Patyshakuliyeva A."/>
            <person name="Rokas A."/>
            <person name="Ruiz-Duenas F.J."/>
            <person name="Sabat G."/>
            <person name="Salamov A."/>
            <person name="Samejima M."/>
            <person name="Schmutz J."/>
            <person name="Slot J.C."/>
            <person name="St John F."/>
            <person name="Stenlid J."/>
            <person name="Sun H."/>
            <person name="Sun S."/>
            <person name="Syed K."/>
            <person name="Tsang A."/>
            <person name="Wiebenga A."/>
            <person name="Young D."/>
            <person name="Pisabarro A."/>
            <person name="Eastwood D.C."/>
            <person name="Martin F."/>
            <person name="Cullen D."/>
            <person name="Grigoriev I.V."/>
            <person name="Hibbett D.S."/>
        </authorList>
    </citation>
    <scope>NUCLEOTIDE SEQUENCE</scope>
    <source>
        <strain evidence="3">FP-58527</strain>
    </source>
</reference>
<proteinExistence type="predicted"/>
<evidence type="ECO:0000256" key="1">
    <source>
        <dbReference type="SAM" id="MobiDB-lite"/>
    </source>
</evidence>
<gene>
    <name evidence="2" type="ORF">FOMPIDRAFT_1036313</name>
</gene>
<evidence type="ECO:0000313" key="2">
    <source>
        <dbReference type="EMBL" id="EPT01394.1"/>
    </source>
</evidence>
<protein>
    <submittedName>
        <fullName evidence="2">Uncharacterized protein</fullName>
    </submittedName>
</protein>
<dbReference type="InParanoid" id="S8EDU7"/>
<accession>S8EDU7</accession>
<dbReference type="eggNOG" id="ENOG502T110">
    <property type="taxonomic scope" value="Eukaryota"/>
</dbReference>
<sequence length="317" mass="35213">MFTRFANPHALDSKTKVVSRGALIADDTECTLDATHDDALLTELDRLVKRSLGDLGVSEGAEEKARKKRRKVEKDRKDLVNSEKVDNPESPACIPFRLVSRALPPKAIDLTIKTGPVIVVREPPCEDNDEEAERRKAQAQAVAVDIDWVLHESRKPSVYLPRVALTVLQRCTDHDRGLIHVKANIPSAAPPVIVVDQNKPTPKPPKIAFAKPSLEVRPSPHTLRSDISVPKVAVTAAPGQTPRQKSTRHIRRARANARAAPPRPPAVFWRPLKEWGVKAAGYSVGYEGSWPVYQNDPARYQYQRDTMRKGVFPTGPQ</sequence>
<dbReference type="Proteomes" id="UP000015241">
    <property type="component" value="Unassembled WGS sequence"/>
</dbReference>